<comment type="caution">
    <text evidence="1">The sequence shown here is derived from an EMBL/GenBank/DDBJ whole genome shotgun (WGS) entry which is preliminary data.</text>
</comment>
<keyword evidence="2" id="KW-1185">Reference proteome</keyword>
<evidence type="ECO:0000313" key="1">
    <source>
        <dbReference type="EMBL" id="MFL9923429.1"/>
    </source>
</evidence>
<dbReference type="Proteomes" id="UP001629246">
    <property type="component" value="Unassembled WGS sequence"/>
</dbReference>
<reference evidence="1 2" key="1">
    <citation type="journal article" date="2024" name="Chem. Sci.">
        <title>Discovery of megapolipeptins by genome mining of a Burkholderiales bacteria collection.</title>
        <authorList>
            <person name="Paulo B.S."/>
            <person name="Recchia M.J.J."/>
            <person name="Lee S."/>
            <person name="Fergusson C.H."/>
            <person name="Romanowski S.B."/>
            <person name="Hernandez A."/>
            <person name="Krull N."/>
            <person name="Liu D.Y."/>
            <person name="Cavanagh H."/>
            <person name="Bos A."/>
            <person name="Gray C.A."/>
            <person name="Murphy B.T."/>
            <person name="Linington R.G."/>
            <person name="Eustaquio A.S."/>
        </authorList>
    </citation>
    <scope>NUCLEOTIDE SEQUENCE [LARGE SCALE GENOMIC DNA]</scope>
    <source>
        <strain evidence="1 2">RL21-008-BIB-A</strain>
    </source>
</reference>
<gene>
    <name evidence="1" type="ORF">PQR62_04075</name>
</gene>
<name>A0ABW9A5A5_9BURK</name>
<proteinExistence type="predicted"/>
<evidence type="ECO:0000313" key="2">
    <source>
        <dbReference type="Proteomes" id="UP001629246"/>
    </source>
</evidence>
<accession>A0ABW9A5A5</accession>
<dbReference type="RefSeq" id="WP_408155075.1">
    <property type="nucleotide sequence ID" value="NZ_JAQQFM010000002.1"/>
</dbReference>
<sequence length="53" mass="6016">MKSTDRPIQETKVKCPCCNTSTRIARLTTFEGESFQLYLRNLPATNPRALSAR</sequence>
<protein>
    <submittedName>
        <fullName evidence="1">Uncharacterized protein</fullName>
    </submittedName>
</protein>
<dbReference type="EMBL" id="JAQQFM010000002">
    <property type="protein sequence ID" value="MFL9923429.1"/>
    <property type="molecule type" value="Genomic_DNA"/>
</dbReference>
<organism evidence="1 2">
    <name type="scientific">Herbaspirillum lusitanum</name>
    <dbReference type="NCBI Taxonomy" id="213312"/>
    <lineage>
        <taxon>Bacteria</taxon>
        <taxon>Pseudomonadati</taxon>
        <taxon>Pseudomonadota</taxon>
        <taxon>Betaproteobacteria</taxon>
        <taxon>Burkholderiales</taxon>
        <taxon>Oxalobacteraceae</taxon>
        <taxon>Herbaspirillum</taxon>
    </lineage>
</organism>